<gene>
    <name evidence="4" type="ORF">OBRU01_02767</name>
</gene>
<dbReference type="GO" id="GO:0006508">
    <property type="term" value="P:proteolysis"/>
    <property type="evidence" value="ECO:0007669"/>
    <property type="project" value="InterPro"/>
</dbReference>
<evidence type="ECO:0000256" key="2">
    <source>
        <dbReference type="SAM" id="SignalP"/>
    </source>
</evidence>
<evidence type="ECO:0000259" key="3">
    <source>
        <dbReference type="SMART" id="SM00020"/>
    </source>
</evidence>
<dbReference type="EMBL" id="JTDY01000386">
    <property type="protein sequence ID" value="KOB77429.1"/>
    <property type="molecule type" value="Genomic_DNA"/>
</dbReference>
<keyword evidence="5" id="KW-1185">Reference proteome</keyword>
<dbReference type="SUPFAM" id="SSF50494">
    <property type="entry name" value="Trypsin-like serine proteases"/>
    <property type="match status" value="1"/>
</dbReference>
<feature type="chain" id="PRO_5005573639" evidence="2">
    <location>
        <begin position="18"/>
        <end position="266"/>
    </location>
</feature>
<dbReference type="InterPro" id="IPR009003">
    <property type="entry name" value="Peptidase_S1_PA"/>
</dbReference>
<dbReference type="GO" id="GO:0004252">
    <property type="term" value="F:serine-type endopeptidase activity"/>
    <property type="evidence" value="ECO:0007669"/>
    <property type="project" value="InterPro"/>
</dbReference>
<protein>
    <submittedName>
        <fullName evidence="4">Hemolymph proteinase 16</fullName>
    </submittedName>
</protein>
<comment type="caution">
    <text evidence="4">The sequence shown here is derived from an EMBL/GenBank/DDBJ whole genome shotgun (WGS) entry which is preliminary data.</text>
</comment>
<keyword evidence="2" id="KW-0732">Signal</keyword>
<dbReference type="InterPro" id="IPR043504">
    <property type="entry name" value="Peptidase_S1_PA_chymotrypsin"/>
</dbReference>
<name>A0A0L7LPU5_OPEBR</name>
<dbReference type="PROSITE" id="PS51257">
    <property type="entry name" value="PROKAR_LIPOPROTEIN"/>
    <property type="match status" value="1"/>
</dbReference>
<proteinExistence type="predicted"/>
<dbReference type="STRING" id="104452.A0A0L7LPU5"/>
<keyword evidence="1" id="KW-1015">Disulfide bond</keyword>
<dbReference type="PANTHER" id="PTHR24252">
    <property type="entry name" value="ACROSIN-RELATED"/>
    <property type="match status" value="1"/>
</dbReference>
<dbReference type="Proteomes" id="UP000037510">
    <property type="component" value="Unassembled WGS sequence"/>
</dbReference>
<reference evidence="4 5" key="1">
    <citation type="journal article" date="2015" name="Genome Biol. Evol.">
        <title>The genome of winter moth (Operophtera brumata) provides a genomic perspective on sexual dimorphism and phenology.</title>
        <authorList>
            <person name="Derks M.F."/>
            <person name="Smit S."/>
            <person name="Salis L."/>
            <person name="Schijlen E."/>
            <person name="Bossers A."/>
            <person name="Mateman C."/>
            <person name="Pijl A.S."/>
            <person name="de Ridder D."/>
            <person name="Groenen M.A."/>
            <person name="Visser M.E."/>
            <person name="Megens H.J."/>
        </authorList>
    </citation>
    <scope>NUCLEOTIDE SEQUENCE [LARGE SCALE GENOMIC DNA]</scope>
    <source>
        <strain evidence="4">WM2013NL</strain>
        <tissue evidence="4">Head and thorax</tissue>
    </source>
</reference>
<feature type="signal peptide" evidence="2">
    <location>
        <begin position="1"/>
        <end position="17"/>
    </location>
</feature>
<evidence type="ECO:0000256" key="1">
    <source>
        <dbReference type="ARBA" id="ARBA00023157"/>
    </source>
</evidence>
<feature type="non-terminal residue" evidence="4">
    <location>
        <position position="266"/>
    </location>
</feature>
<feature type="domain" description="Peptidase S1" evidence="3">
    <location>
        <begin position="120"/>
        <end position="262"/>
    </location>
</feature>
<dbReference type="Gene3D" id="2.40.10.10">
    <property type="entry name" value="Trypsin-like serine proteases"/>
    <property type="match status" value="1"/>
</dbReference>
<sequence>MFKLVLVITLVIIGCKTQEYKPGWGIVGNPLAHYRPCNNSDKVSVAFESGLAPGEENQYTMFVAENLPKNTRARLKFDSEASLTLGYFDDLILGSKASASVSLNTPDQSCGRRKVDFTKLIVNGQPTKPGDWPWHVALYRLNGAILGKYNLIGGDISAQERESEAVFNDYIQPACLWDENTYKRLPSGKIFGTMLTSQKFCAGYTNGTSACNGDSGGGFVVFVPDTSGDAADNATGAWHLRGVVSTSAARRDAPICDPNTYVLFTD</sequence>
<dbReference type="InterPro" id="IPR001254">
    <property type="entry name" value="Trypsin_dom"/>
</dbReference>
<evidence type="ECO:0000313" key="5">
    <source>
        <dbReference type="Proteomes" id="UP000037510"/>
    </source>
</evidence>
<dbReference type="AlphaFoldDB" id="A0A0L7LPU5"/>
<evidence type="ECO:0000313" key="4">
    <source>
        <dbReference type="EMBL" id="KOB77429.1"/>
    </source>
</evidence>
<dbReference type="SMART" id="SM00020">
    <property type="entry name" value="Tryp_SPc"/>
    <property type="match status" value="1"/>
</dbReference>
<organism evidence="4 5">
    <name type="scientific">Operophtera brumata</name>
    <name type="common">Winter moth</name>
    <name type="synonym">Phalaena brumata</name>
    <dbReference type="NCBI Taxonomy" id="104452"/>
    <lineage>
        <taxon>Eukaryota</taxon>
        <taxon>Metazoa</taxon>
        <taxon>Ecdysozoa</taxon>
        <taxon>Arthropoda</taxon>
        <taxon>Hexapoda</taxon>
        <taxon>Insecta</taxon>
        <taxon>Pterygota</taxon>
        <taxon>Neoptera</taxon>
        <taxon>Endopterygota</taxon>
        <taxon>Lepidoptera</taxon>
        <taxon>Glossata</taxon>
        <taxon>Ditrysia</taxon>
        <taxon>Geometroidea</taxon>
        <taxon>Geometridae</taxon>
        <taxon>Larentiinae</taxon>
        <taxon>Operophtera</taxon>
    </lineage>
</organism>
<dbReference type="PANTHER" id="PTHR24252:SF7">
    <property type="entry name" value="HYALIN"/>
    <property type="match status" value="1"/>
</dbReference>
<accession>A0A0L7LPU5</accession>